<reference evidence="4 5" key="1">
    <citation type="submission" date="2020-03" db="EMBL/GenBank/DDBJ databases">
        <authorList>
            <person name="Zhu W."/>
        </authorList>
    </citation>
    <scope>NUCLEOTIDE SEQUENCE [LARGE SCALE GENOMIC DNA]</scope>
    <source>
        <strain evidence="4 5">323-1</strain>
    </source>
</reference>
<dbReference type="AlphaFoldDB" id="A0A6G8RZU9"/>
<dbReference type="InterPro" id="IPR037152">
    <property type="entry name" value="L-asparaginase_N_sf"/>
</dbReference>
<dbReference type="PROSITE" id="PS51257">
    <property type="entry name" value="PROKAR_LIPOPROTEIN"/>
    <property type="match status" value="1"/>
</dbReference>
<keyword evidence="5" id="KW-1185">Reference proteome</keyword>
<name>A0A6G8RZU9_9GAMM</name>
<dbReference type="PROSITE" id="PS51732">
    <property type="entry name" value="ASN_GLN_ASE_3"/>
    <property type="match status" value="1"/>
</dbReference>
<dbReference type="KEGG" id="asha:G8E00_02460"/>
<dbReference type="PIRSF" id="PIRSF500176">
    <property type="entry name" value="L_ASNase"/>
    <property type="match status" value="1"/>
</dbReference>
<dbReference type="PRINTS" id="PR00139">
    <property type="entry name" value="ASNGLNASE"/>
</dbReference>
<organism evidence="4 5">
    <name type="scientific">Acinetobacter shaoyimingii</name>
    <dbReference type="NCBI Taxonomy" id="2715164"/>
    <lineage>
        <taxon>Bacteria</taxon>
        <taxon>Pseudomonadati</taxon>
        <taxon>Pseudomonadota</taxon>
        <taxon>Gammaproteobacteria</taxon>
        <taxon>Moraxellales</taxon>
        <taxon>Moraxellaceae</taxon>
        <taxon>Acinetobacter</taxon>
    </lineage>
</organism>
<dbReference type="EMBL" id="CP049801">
    <property type="protein sequence ID" value="QIO07401.1"/>
    <property type="molecule type" value="Genomic_DNA"/>
</dbReference>
<proteinExistence type="predicted"/>
<evidence type="ECO:0000313" key="5">
    <source>
        <dbReference type="Proteomes" id="UP000502297"/>
    </source>
</evidence>
<dbReference type="SFLD" id="SFLDS00057">
    <property type="entry name" value="Glutaminase/Asparaginase"/>
    <property type="match status" value="1"/>
</dbReference>
<dbReference type="SUPFAM" id="SSF53774">
    <property type="entry name" value="Glutaminase/Asparaginase"/>
    <property type="match status" value="1"/>
</dbReference>
<dbReference type="PANTHER" id="PTHR11707:SF28">
    <property type="entry name" value="60 KDA LYSOPHOSPHOLIPASE"/>
    <property type="match status" value="1"/>
</dbReference>
<accession>A0A6G8RZU9</accession>
<dbReference type="InterPro" id="IPR006034">
    <property type="entry name" value="Asparaginase/glutaminase-like"/>
</dbReference>
<evidence type="ECO:0000259" key="3">
    <source>
        <dbReference type="Pfam" id="PF00710"/>
    </source>
</evidence>
<feature type="active site" description="O-isoaspartyl threonine intermediate" evidence="1">
    <location>
        <position position="12"/>
    </location>
</feature>
<dbReference type="RefSeq" id="WP_166226363.1">
    <property type="nucleotide sequence ID" value="NZ_CP049801.1"/>
</dbReference>
<dbReference type="PIRSF" id="PIRSF001220">
    <property type="entry name" value="L-ASNase_gatD"/>
    <property type="match status" value="1"/>
</dbReference>
<sequence>MKKIALIYMGGTFGCYGDPLRPMQAEDFIPKLAKVLPIHLQIDCFAATRIRDSSSATAQDWLLLIQQIQTLQLQQYQHFVIIHGTDTLTYAASTLARFLQQSCHVMITGSQYPLLNVQGDDNRDFTDAVDNLNTALDHLDKVQNGVYIAFNHQVFHACTTAKIHSTDLHAFHGLTVDQAFTLAEQSQMIIQDEHIEKAKKLNIINWMMQPIEIELLNTNLETLKHHLPDVLILQGYGTGNIAVNDQTIELLLNIQQLGCHVILDTQVTFGGIDQRYAISQWIKQAKILINDTHSRSDLYAKIFKMYLQYPTSDQWHDRWYSQ</sequence>
<dbReference type="InterPro" id="IPR027474">
    <property type="entry name" value="L-asparaginase_N"/>
</dbReference>
<feature type="binding site" evidence="2">
    <location>
        <position position="55"/>
    </location>
    <ligand>
        <name>substrate</name>
    </ligand>
</feature>
<dbReference type="InterPro" id="IPR027473">
    <property type="entry name" value="L-asparaginase_C"/>
</dbReference>
<dbReference type="GO" id="GO:0004067">
    <property type="term" value="F:asparaginase activity"/>
    <property type="evidence" value="ECO:0007669"/>
    <property type="project" value="UniProtKB-UniRule"/>
</dbReference>
<evidence type="ECO:0000256" key="2">
    <source>
        <dbReference type="PIRSR" id="PIRSR001220-2"/>
    </source>
</evidence>
<dbReference type="InterPro" id="IPR036152">
    <property type="entry name" value="Asp/glu_Ase-like_sf"/>
</dbReference>
<gene>
    <name evidence="4" type="ORF">G8E00_02460</name>
</gene>
<dbReference type="Proteomes" id="UP000502297">
    <property type="component" value="Chromosome"/>
</dbReference>
<dbReference type="Gene3D" id="3.40.50.40">
    <property type="match status" value="1"/>
</dbReference>
<protein>
    <submittedName>
        <fullName evidence="4">Asparaginase</fullName>
    </submittedName>
</protein>
<feature type="domain" description="L-asparaginase N-terminal" evidence="3">
    <location>
        <begin position="3"/>
        <end position="182"/>
    </location>
</feature>
<feature type="binding site" evidence="2">
    <location>
        <begin position="85"/>
        <end position="86"/>
    </location>
    <ligand>
        <name>substrate</name>
    </ligand>
</feature>
<evidence type="ECO:0000256" key="1">
    <source>
        <dbReference type="PIRSR" id="PIRSR001220-1"/>
    </source>
</evidence>
<dbReference type="Pfam" id="PF00710">
    <property type="entry name" value="Asparaginase"/>
    <property type="match status" value="1"/>
</dbReference>
<dbReference type="Gene3D" id="3.40.50.1170">
    <property type="entry name" value="L-asparaginase, N-terminal domain"/>
    <property type="match status" value="1"/>
</dbReference>
<dbReference type="PANTHER" id="PTHR11707">
    <property type="entry name" value="L-ASPARAGINASE"/>
    <property type="match status" value="1"/>
</dbReference>
<dbReference type="SMART" id="SM00870">
    <property type="entry name" value="Asparaginase"/>
    <property type="match status" value="1"/>
</dbReference>
<evidence type="ECO:0000313" key="4">
    <source>
        <dbReference type="EMBL" id="QIO07401.1"/>
    </source>
</evidence>